<dbReference type="Proteomes" id="UP001595947">
    <property type="component" value="Unassembled WGS sequence"/>
</dbReference>
<proteinExistence type="predicted"/>
<accession>A0ABV9YJ33</accession>
<dbReference type="RefSeq" id="WP_378035430.1">
    <property type="nucleotide sequence ID" value="NZ_JBHSIV010000006.1"/>
</dbReference>
<protein>
    <submittedName>
        <fullName evidence="1">Uncharacterized protein</fullName>
    </submittedName>
</protein>
<keyword evidence="2" id="KW-1185">Reference proteome</keyword>
<reference evidence="2" key="1">
    <citation type="journal article" date="2019" name="Int. J. Syst. Evol. Microbiol.">
        <title>The Global Catalogue of Microorganisms (GCM) 10K type strain sequencing project: providing services to taxonomists for standard genome sequencing and annotation.</title>
        <authorList>
            <consortium name="The Broad Institute Genomics Platform"/>
            <consortium name="The Broad Institute Genome Sequencing Center for Infectious Disease"/>
            <person name="Wu L."/>
            <person name="Ma J."/>
        </authorList>
    </citation>
    <scope>NUCLEOTIDE SEQUENCE [LARGE SCALE GENOMIC DNA]</scope>
    <source>
        <strain evidence="2">CGMCC 4.7093</strain>
    </source>
</reference>
<comment type="caution">
    <text evidence="1">The sequence shown here is derived from an EMBL/GenBank/DDBJ whole genome shotgun (WGS) entry which is preliminary data.</text>
</comment>
<sequence>MDVKKLGIAIGVIFALFFVISQPRGSADFVLDILGLLEDAAGSVVLFLRSLFS</sequence>
<evidence type="ECO:0000313" key="1">
    <source>
        <dbReference type="EMBL" id="MFC5062079.1"/>
    </source>
</evidence>
<gene>
    <name evidence="1" type="ORF">ACFPBZ_07675</name>
</gene>
<dbReference type="EMBL" id="JBHSIV010000006">
    <property type="protein sequence ID" value="MFC5062079.1"/>
    <property type="molecule type" value="Genomic_DNA"/>
</dbReference>
<organism evidence="1 2">
    <name type="scientific">Actinomycetospora atypica</name>
    <dbReference type="NCBI Taxonomy" id="1290095"/>
    <lineage>
        <taxon>Bacteria</taxon>
        <taxon>Bacillati</taxon>
        <taxon>Actinomycetota</taxon>
        <taxon>Actinomycetes</taxon>
        <taxon>Pseudonocardiales</taxon>
        <taxon>Pseudonocardiaceae</taxon>
        <taxon>Actinomycetospora</taxon>
    </lineage>
</organism>
<evidence type="ECO:0000313" key="2">
    <source>
        <dbReference type="Proteomes" id="UP001595947"/>
    </source>
</evidence>
<name>A0ABV9YJ33_9PSEU</name>